<comment type="caution">
    <text evidence="2">The sequence shown here is derived from an EMBL/GenBank/DDBJ whole genome shotgun (WGS) entry which is preliminary data.</text>
</comment>
<feature type="domain" description="SH3b" evidence="1">
    <location>
        <begin position="101"/>
        <end position="174"/>
    </location>
</feature>
<dbReference type="PROSITE" id="PS51781">
    <property type="entry name" value="SH3B"/>
    <property type="match status" value="1"/>
</dbReference>
<dbReference type="EMBL" id="VIGC01000007">
    <property type="protein sequence ID" value="TQE96598.1"/>
    <property type="molecule type" value="Genomic_DNA"/>
</dbReference>
<keyword evidence="3" id="KW-1185">Reference proteome</keyword>
<gene>
    <name evidence="2" type="ORF">FKZ61_06815</name>
</gene>
<dbReference type="InParanoid" id="A0A540VIJ8"/>
<reference evidence="2 3" key="1">
    <citation type="submission" date="2019-06" db="EMBL/GenBank/DDBJ databases">
        <title>Genome sequence of Litorilinea aerophila BAA-2444.</title>
        <authorList>
            <person name="Maclea K.S."/>
            <person name="Maurais E.G."/>
            <person name="Iannazzi L.C."/>
        </authorList>
    </citation>
    <scope>NUCLEOTIDE SEQUENCE [LARGE SCALE GENOMIC DNA]</scope>
    <source>
        <strain evidence="2 3">ATCC BAA-2444</strain>
    </source>
</reference>
<protein>
    <submittedName>
        <fullName evidence="2">SH3 domain-containing protein</fullName>
    </submittedName>
</protein>
<evidence type="ECO:0000259" key="1">
    <source>
        <dbReference type="PROSITE" id="PS51781"/>
    </source>
</evidence>
<evidence type="ECO:0000313" key="2">
    <source>
        <dbReference type="EMBL" id="TQE96598.1"/>
    </source>
</evidence>
<organism evidence="2 3">
    <name type="scientific">Litorilinea aerophila</name>
    <dbReference type="NCBI Taxonomy" id="1204385"/>
    <lineage>
        <taxon>Bacteria</taxon>
        <taxon>Bacillati</taxon>
        <taxon>Chloroflexota</taxon>
        <taxon>Caldilineae</taxon>
        <taxon>Caldilineales</taxon>
        <taxon>Caldilineaceae</taxon>
        <taxon>Litorilinea</taxon>
    </lineage>
</organism>
<dbReference type="AlphaFoldDB" id="A0A540VIJ8"/>
<dbReference type="OrthoDB" id="8912338at2"/>
<sequence>MVQIHFSRFIGRLRDAMPRHQQPFPDRVLAFHSRMHSGTEALGWQVVRWTPLLLLVLLLGGCVTAVPVQQANTGVGQMTAQRLSEIAGYELPASTPEALPEVSAVVITEGSRANVRSGPGLDFPIVAKANPGDTFTVVGKSQDGEWWQVCCVNGSDEAQGDTAWLASVVVEIDGDGDAVPVVTPLFDENLEATWRVDWQCGSERCDVKHCTATVHATAGESGNQQWLQVAHEAQWADDCFPPDSWVFQVDRYTGRERSGQFIDNFLYNYWLGMEPGPATNVFTLDDGRKVVVWCSGPHELEIAEGDGWDTVYQGETCHDVRTGTLVSLSYTKRWLFTGEYQGQQYERAYFGDYETLEQYLVDANYSLYYVD</sequence>
<accession>A0A540VIJ8</accession>
<proteinExistence type="predicted"/>
<name>A0A540VIJ8_9CHLR</name>
<evidence type="ECO:0000313" key="3">
    <source>
        <dbReference type="Proteomes" id="UP000317371"/>
    </source>
</evidence>
<dbReference type="Gene3D" id="2.30.30.40">
    <property type="entry name" value="SH3 Domains"/>
    <property type="match status" value="1"/>
</dbReference>
<dbReference type="InterPro" id="IPR003646">
    <property type="entry name" value="SH3-like_bac-type"/>
</dbReference>
<dbReference type="Proteomes" id="UP000317371">
    <property type="component" value="Unassembled WGS sequence"/>
</dbReference>
<dbReference type="Pfam" id="PF08239">
    <property type="entry name" value="SH3_3"/>
    <property type="match status" value="1"/>
</dbReference>